<evidence type="ECO:0000256" key="1">
    <source>
        <dbReference type="ARBA" id="ARBA00022729"/>
    </source>
</evidence>
<dbReference type="Proteomes" id="UP001524460">
    <property type="component" value="Unassembled WGS sequence"/>
</dbReference>
<dbReference type="Pfam" id="PF13505">
    <property type="entry name" value="OMP_b-brl"/>
    <property type="match status" value="1"/>
</dbReference>
<proteinExistence type="predicted"/>
<evidence type="ECO:0000313" key="4">
    <source>
        <dbReference type="EMBL" id="MCQ1057001.1"/>
    </source>
</evidence>
<dbReference type="RefSeq" id="WP_255040613.1">
    <property type="nucleotide sequence ID" value="NZ_JANEYT010000004.1"/>
</dbReference>
<dbReference type="InterPro" id="IPR027385">
    <property type="entry name" value="Beta-barrel_OMP"/>
</dbReference>
<feature type="signal peptide" evidence="2">
    <location>
        <begin position="1"/>
        <end position="19"/>
    </location>
</feature>
<comment type="caution">
    <text evidence="4">The sequence shown here is derived from an EMBL/GenBank/DDBJ whole genome shotgun (WGS) entry which is preliminary data.</text>
</comment>
<protein>
    <submittedName>
        <fullName evidence="4">Porin family protein</fullName>
    </submittedName>
</protein>
<feature type="chain" id="PRO_5046310294" evidence="2">
    <location>
        <begin position="20"/>
        <end position="186"/>
    </location>
</feature>
<dbReference type="InterPro" id="IPR011250">
    <property type="entry name" value="OMP/PagP_B-barrel"/>
</dbReference>
<organism evidence="4 5">
    <name type="scientific">Photobacterium pectinilyticum</name>
    <dbReference type="NCBI Taxonomy" id="2906793"/>
    <lineage>
        <taxon>Bacteria</taxon>
        <taxon>Pseudomonadati</taxon>
        <taxon>Pseudomonadota</taxon>
        <taxon>Gammaproteobacteria</taxon>
        <taxon>Vibrionales</taxon>
        <taxon>Vibrionaceae</taxon>
        <taxon>Photobacterium</taxon>
    </lineage>
</organism>
<name>A0ABT1MWZ1_9GAMM</name>
<dbReference type="EMBL" id="JANEYT010000004">
    <property type="protein sequence ID" value="MCQ1057001.1"/>
    <property type="molecule type" value="Genomic_DNA"/>
</dbReference>
<accession>A0ABT1MWZ1</accession>
<sequence length="186" mass="20709">MKSRIVLLLAALLSTSAFASSVSGPYVGLKLGFTDYSKSTLPGQYGLTAGYAFDITPRVTMGMELNATELGDSIFFKGFTGIDYKTYSYSAVLKPKYHFMALGHQPGYVAAVLGVSRIEESRKYYVGGGEYQKDRDQDTTGVYGFEVGREVTLNLEIIGYFNYQKADLFGEDNYYRSYGMGINYRF</sequence>
<evidence type="ECO:0000259" key="3">
    <source>
        <dbReference type="Pfam" id="PF13505"/>
    </source>
</evidence>
<evidence type="ECO:0000256" key="2">
    <source>
        <dbReference type="SAM" id="SignalP"/>
    </source>
</evidence>
<dbReference type="SUPFAM" id="SSF56925">
    <property type="entry name" value="OMPA-like"/>
    <property type="match status" value="1"/>
</dbReference>
<keyword evidence="5" id="KW-1185">Reference proteome</keyword>
<dbReference type="Gene3D" id="2.40.160.20">
    <property type="match status" value="1"/>
</dbReference>
<evidence type="ECO:0000313" key="5">
    <source>
        <dbReference type="Proteomes" id="UP001524460"/>
    </source>
</evidence>
<reference evidence="4 5" key="1">
    <citation type="submission" date="2022-07" db="EMBL/GenBank/DDBJ databases">
        <title>Photobacterium pectinilyticum sp. nov., a marine bacterium isolated from surface seawater of Qingdao offshore.</title>
        <authorList>
            <person name="Wang X."/>
        </authorList>
    </citation>
    <scope>NUCLEOTIDE SEQUENCE [LARGE SCALE GENOMIC DNA]</scope>
    <source>
        <strain evidence="4 5">ZSDE20</strain>
    </source>
</reference>
<feature type="domain" description="Outer membrane protein beta-barrel" evidence="3">
    <location>
        <begin position="6"/>
        <end position="186"/>
    </location>
</feature>
<gene>
    <name evidence="4" type="ORF">NHN17_02800</name>
</gene>
<keyword evidence="1 2" id="KW-0732">Signal</keyword>